<gene>
    <name evidence="1" type="ORF">GCM10010251_47440</name>
</gene>
<reference evidence="1" key="2">
    <citation type="submission" date="2020-09" db="EMBL/GenBank/DDBJ databases">
        <authorList>
            <person name="Sun Q."/>
            <person name="Ohkuma M."/>
        </authorList>
    </citation>
    <scope>NUCLEOTIDE SEQUENCE</scope>
    <source>
        <strain evidence="1">JCM 4346</strain>
    </source>
</reference>
<keyword evidence="2" id="KW-1185">Reference proteome</keyword>
<evidence type="ECO:0000313" key="2">
    <source>
        <dbReference type="Proteomes" id="UP000658320"/>
    </source>
</evidence>
<accession>A0A918FDQ9</accession>
<dbReference type="RefSeq" id="WP_189939700.1">
    <property type="nucleotide sequence ID" value="NZ_BMSX01000011.1"/>
</dbReference>
<protein>
    <submittedName>
        <fullName evidence="1">Uncharacterized protein</fullName>
    </submittedName>
</protein>
<name>A0A918FDQ9_9ACTN</name>
<comment type="caution">
    <text evidence="1">The sequence shown here is derived from an EMBL/GenBank/DDBJ whole genome shotgun (WGS) entry which is preliminary data.</text>
</comment>
<sequence>MTDGIAWISDRLGDGLGFSLTLVKGIGHEELAVRLGARPGTLMDPDTAREMLELSPGPWDLPDYAVVGDTGNGWAFALESPAATDRADRLGPGRDLWSTHTVVTIWDSTMDPPIISAAVDGRFDWMFWEYNTGHTDHPLTRRLITEAGFVAGPNGVHRDDRFGARVTMTNVYRIVGDHYGLTLPRQAIADRRLPHVFTEPTVRVRSRARCPFCGGQMVPYGGGSWAPGEYRLVCVFYKVRDQPGRPPQGCPGEISGPAVAEAVDVEPNPKYDNVRMPSGG</sequence>
<dbReference type="Proteomes" id="UP000658320">
    <property type="component" value="Unassembled WGS sequence"/>
</dbReference>
<reference evidence="1" key="1">
    <citation type="journal article" date="2014" name="Int. J. Syst. Evol. Microbiol.">
        <title>Complete genome sequence of Corynebacterium casei LMG S-19264T (=DSM 44701T), isolated from a smear-ripened cheese.</title>
        <authorList>
            <consortium name="US DOE Joint Genome Institute (JGI-PGF)"/>
            <person name="Walter F."/>
            <person name="Albersmeier A."/>
            <person name="Kalinowski J."/>
            <person name="Ruckert C."/>
        </authorList>
    </citation>
    <scope>NUCLEOTIDE SEQUENCE</scope>
    <source>
        <strain evidence="1">JCM 4346</strain>
    </source>
</reference>
<proteinExistence type="predicted"/>
<dbReference type="AlphaFoldDB" id="A0A918FDQ9"/>
<dbReference type="EMBL" id="BMSX01000011">
    <property type="protein sequence ID" value="GGR25847.1"/>
    <property type="molecule type" value="Genomic_DNA"/>
</dbReference>
<organism evidence="1 2">
    <name type="scientific">Streptomyces aurantiogriseus</name>
    <dbReference type="NCBI Taxonomy" id="66870"/>
    <lineage>
        <taxon>Bacteria</taxon>
        <taxon>Bacillati</taxon>
        <taxon>Actinomycetota</taxon>
        <taxon>Actinomycetes</taxon>
        <taxon>Kitasatosporales</taxon>
        <taxon>Streptomycetaceae</taxon>
        <taxon>Streptomyces</taxon>
    </lineage>
</organism>
<evidence type="ECO:0000313" key="1">
    <source>
        <dbReference type="EMBL" id="GGR25847.1"/>
    </source>
</evidence>